<dbReference type="Proteomes" id="UP000799424">
    <property type="component" value="Unassembled WGS sequence"/>
</dbReference>
<organism evidence="1 2">
    <name type="scientific">Ophiobolus disseminans</name>
    <dbReference type="NCBI Taxonomy" id="1469910"/>
    <lineage>
        <taxon>Eukaryota</taxon>
        <taxon>Fungi</taxon>
        <taxon>Dikarya</taxon>
        <taxon>Ascomycota</taxon>
        <taxon>Pezizomycotina</taxon>
        <taxon>Dothideomycetes</taxon>
        <taxon>Pleosporomycetidae</taxon>
        <taxon>Pleosporales</taxon>
        <taxon>Pleosporineae</taxon>
        <taxon>Phaeosphaeriaceae</taxon>
        <taxon>Ophiobolus</taxon>
    </lineage>
</organism>
<accession>A0A6A7AKU3</accession>
<proteinExistence type="predicted"/>
<dbReference type="SUPFAM" id="SSF48403">
    <property type="entry name" value="Ankyrin repeat"/>
    <property type="match status" value="2"/>
</dbReference>
<evidence type="ECO:0000313" key="1">
    <source>
        <dbReference type="EMBL" id="KAF2833782.1"/>
    </source>
</evidence>
<dbReference type="InterPro" id="IPR036770">
    <property type="entry name" value="Ankyrin_rpt-contain_sf"/>
</dbReference>
<evidence type="ECO:0000313" key="2">
    <source>
        <dbReference type="Proteomes" id="UP000799424"/>
    </source>
</evidence>
<dbReference type="EMBL" id="MU006216">
    <property type="protein sequence ID" value="KAF2833782.1"/>
    <property type="molecule type" value="Genomic_DNA"/>
</dbReference>
<protein>
    <submittedName>
        <fullName evidence="1">Uncharacterized protein</fullName>
    </submittedName>
</protein>
<dbReference type="AlphaFoldDB" id="A0A6A7AKU3"/>
<name>A0A6A7AKU3_9PLEO</name>
<keyword evidence="2" id="KW-1185">Reference proteome</keyword>
<dbReference type="Gene3D" id="1.25.40.20">
    <property type="entry name" value="Ankyrin repeat-containing domain"/>
    <property type="match status" value="1"/>
</dbReference>
<gene>
    <name evidence="1" type="ORF">CC86DRAFT_365594</name>
</gene>
<sequence length="248" mass="27268">MSNILSDALDKVMRQAVVVDSADGVDTILNIDSALLKKRLSENGSTVSPLALAILNDAPRAAEVLLKNGAHPNDWARDGKTALQVAVRRAGTGSMAAQTILVSMLEFVSDLIPVALRNTVKTGNPQLVSSILSLMSDSSTVQNTPPDPLYDFVLALKNKRKDQMNRQNQLEIIDMLHAWDSTLALPHAHTQAVQYAIKFDNYAALEKLLSLGVVNMESLPEVLQWCIRTDQELKWQNLLKLYGTLELL</sequence>
<dbReference type="OrthoDB" id="10368854at2759"/>
<reference evidence="1" key="1">
    <citation type="journal article" date="2020" name="Stud. Mycol.">
        <title>101 Dothideomycetes genomes: a test case for predicting lifestyles and emergence of pathogens.</title>
        <authorList>
            <person name="Haridas S."/>
            <person name="Albert R."/>
            <person name="Binder M."/>
            <person name="Bloem J."/>
            <person name="Labutti K."/>
            <person name="Salamov A."/>
            <person name="Andreopoulos B."/>
            <person name="Baker S."/>
            <person name="Barry K."/>
            <person name="Bills G."/>
            <person name="Bluhm B."/>
            <person name="Cannon C."/>
            <person name="Castanera R."/>
            <person name="Culley D."/>
            <person name="Daum C."/>
            <person name="Ezra D."/>
            <person name="Gonzalez J."/>
            <person name="Henrissat B."/>
            <person name="Kuo A."/>
            <person name="Liang C."/>
            <person name="Lipzen A."/>
            <person name="Lutzoni F."/>
            <person name="Magnuson J."/>
            <person name="Mondo S."/>
            <person name="Nolan M."/>
            <person name="Ohm R."/>
            <person name="Pangilinan J."/>
            <person name="Park H.-J."/>
            <person name="Ramirez L."/>
            <person name="Alfaro M."/>
            <person name="Sun H."/>
            <person name="Tritt A."/>
            <person name="Yoshinaga Y."/>
            <person name="Zwiers L.-H."/>
            <person name="Turgeon B."/>
            <person name="Goodwin S."/>
            <person name="Spatafora J."/>
            <person name="Crous P."/>
            <person name="Grigoriev I."/>
        </authorList>
    </citation>
    <scope>NUCLEOTIDE SEQUENCE</scope>
    <source>
        <strain evidence="1">CBS 113818</strain>
    </source>
</reference>